<proteinExistence type="predicted"/>
<gene>
    <name evidence="1" type="ORF">B0H67DRAFT_684232</name>
</gene>
<dbReference type="Proteomes" id="UP001172102">
    <property type="component" value="Unassembled WGS sequence"/>
</dbReference>
<protein>
    <submittedName>
        <fullName evidence="1">Uncharacterized protein</fullName>
    </submittedName>
</protein>
<organism evidence="1 2">
    <name type="scientific">Lasiosphaeris hirsuta</name>
    <dbReference type="NCBI Taxonomy" id="260670"/>
    <lineage>
        <taxon>Eukaryota</taxon>
        <taxon>Fungi</taxon>
        <taxon>Dikarya</taxon>
        <taxon>Ascomycota</taxon>
        <taxon>Pezizomycotina</taxon>
        <taxon>Sordariomycetes</taxon>
        <taxon>Sordariomycetidae</taxon>
        <taxon>Sordariales</taxon>
        <taxon>Lasiosphaeriaceae</taxon>
        <taxon>Lasiosphaeris</taxon>
    </lineage>
</organism>
<keyword evidence="2" id="KW-1185">Reference proteome</keyword>
<sequence length="210" mass="23731">MAPAQLILPLKTQNADEINSYRRIRGAFGKTLNPKIVVNVYAVEGKALVALEPRYNDKSSVYLLMDPLYLTRRLADFKLDTNGGIKYAFINEYYAKVGELTVLIKGVSLFGVHIAAKILALDPWHLFTSWAQHLIISSSYTNILNIYTFATYARWQGHARAARRSRSTEPIVTDIPMEVFDMSCGQAFQPGGRRNRTIARGTWTLRRAMS</sequence>
<evidence type="ECO:0000313" key="2">
    <source>
        <dbReference type="Proteomes" id="UP001172102"/>
    </source>
</evidence>
<dbReference type="EMBL" id="JAUKUA010000004">
    <property type="protein sequence ID" value="KAK0716198.1"/>
    <property type="molecule type" value="Genomic_DNA"/>
</dbReference>
<accession>A0AA40AHZ5</accession>
<comment type="caution">
    <text evidence="1">The sequence shown here is derived from an EMBL/GenBank/DDBJ whole genome shotgun (WGS) entry which is preliminary data.</text>
</comment>
<evidence type="ECO:0000313" key="1">
    <source>
        <dbReference type="EMBL" id="KAK0716198.1"/>
    </source>
</evidence>
<dbReference type="AlphaFoldDB" id="A0AA40AHZ5"/>
<name>A0AA40AHZ5_9PEZI</name>
<reference evidence="1" key="1">
    <citation type="submission" date="2023-06" db="EMBL/GenBank/DDBJ databases">
        <title>Genome-scale phylogeny and comparative genomics of the fungal order Sordariales.</title>
        <authorList>
            <consortium name="Lawrence Berkeley National Laboratory"/>
            <person name="Hensen N."/>
            <person name="Bonometti L."/>
            <person name="Westerberg I."/>
            <person name="Brannstrom I.O."/>
            <person name="Guillou S."/>
            <person name="Cros-Aarteil S."/>
            <person name="Calhoun S."/>
            <person name="Haridas S."/>
            <person name="Kuo A."/>
            <person name="Mondo S."/>
            <person name="Pangilinan J."/>
            <person name="Riley R."/>
            <person name="Labutti K."/>
            <person name="Andreopoulos B."/>
            <person name="Lipzen A."/>
            <person name="Chen C."/>
            <person name="Yanf M."/>
            <person name="Daum C."/>
            <person name="Ng V."/>
            <person name="Clum A."/>
            <person name="Steindorff A."/>
            <person name="Ohm R."/>
            <person name="Martin F."/>
            <person name="Silar P."/>
            <person name="Natvig D."/>
            <person name="Lalanne C."/>
            <person name="Gautier V."/>
            <person name="Ament-Velasquez S.L."/>
            <person name="Kruys A."/>
            <person name="Hutchinson M.I."/>
            <person name="Powell A.J."/>
            <person name="Barry K."/>
            <person name="Miller A.N."/>
            <person name="Grigoriev I.V."/>
            <person name="Debuchy R."/>
            <person name="Gladieux P."/>
            <person name="Thoren M.H."/>
            <person name="Johannesson H."/>
        </authorList>
    </citation>
    <scope>NUCLEOTIDE SEQUENCE</scope>
    <source>
        <strain evidence="1">SMH4607-1</strain>
    </source>
</reference>